<accession>A0ABU2QP83</accession>
<evidence type="ECO:0000313" key="4">
    <source>
        <dbReference type="EMBL" id="MDT0406272.1"/>
    </source>
</evidence>
<dbReference type="Pfam" id="PF01471">
    <property type="entry name" value="PG_binding_1"/>
    <property type="match status" value="3"/>
</dbReference>
<proteinExistence type="inferred from homology"/>
<dbReference type="CDD" id="cd06583">
    <property type="entry name" value="PGRP"/>
    <property type="match status" value="2"/>
</dbReference>
<reference evidence="5" key="1">
    <citation type="submission" date="2023-07" db="EMBL/GenBank/DDBJ databases">
        <title>30 novel species of actinomycetes from the DSMZ collection.</title>
        <authorList>
            <person name="Nouioui I."/>
        </authorList>
    </citation>
    <scope>NUCLEOTIDE SEQUENCE [LARGE SCALE GENOMIC DNA]</scope>
    <source>
        <strain evidence="5">DSM 41635</strain>
    </source>
</reference>
<dbReference type="SMART" id="SM00644">
    <property type="entry name" value="Ami_2"/>
    <property type="match status" value="1"/>
</dbReference>
<dbReference type="InterPro" id="IPR036366">
    <property type="entry name" value="PGBDSf"/>
</dbReference>
<dbReference type="SMART" id="SM00701">
    <property type="entry name" value="PGRP"/>
    <property type="match status" value="1"/>
</dbReference>
<dbReference type="PANTHER" id="PTHR11022:SF41">
    <property type="entry name" value="PEPTIDOGLYCAN-RECOGNITION PROTEIN LC-RELATED"/>
    <property type="match status" value="1"/>
</dbReference>
<evidence type="ECO:0000256" key="1">
    <source>
        <dbReference type="ARBA" id="ARBA00007553"/>
    </source>
</evidence>
<evidence type="ECO:0000259" key="3">
    <source>
        <dbReference type="SMART" id="SM00701"/>
    </source>
</evidence>
<dbReference type="Gene3D" id="3.40.80.10">
    <property type="entry name" value="Peptidoglycan recognition protein-like"/>
    <property type="match status" value="2"/>
</dbReference>
<dbReference type="Gene3D" id="1.10.101.10">
    <property type="entry name" value="PGBD-like superfamily/PGBD"/>
    <property type="match status" value="5"/>
</dbReference>
<dbReference type="InterPro" id="IPR006619">
    <property type="entry name" value="PGRP_domain_met/bac"/>
</dbReference>
<dbReference type="Pfam" id="PF01510">
    <property type="entry name" value="Amidase_2"/>
    <property type="match status" value="1"/>
</dbReference>
<sequence length="706" mass="75432">MAVTIHRRSTWAVHVPDTSTGADLIADRAATVYWDYEFPYRAAQEAIVAQAGMGPLNSGREWTPWKGGVFIHHRGLVPRILNDEDDCRRDIAEVWAKEYIEDFDDIEYNFLVCPHGHVYEGRGLQRGEANSPGYIRESGYGDVGRNTGYYSICGLLWSTQQPTSAMKKSIRDLIWHLRTAVPDNRKAGDAIYPHSKNNPGTDCPGNLTSYAKTGSDIDPGMPAPSAPAQLDVISRSQWNARPPRQVVKVPYGQRVGFAVHYSAGNKYQTVRAIQNYHMDSNGWDDIGYNFLVDWQGRIYEGRGWTNLGAHVAGYNTSHIGVCFIGVDGDATTEAKNAIRSLYHAANERTGRTLNATYHSALAPTQCPGAELRLWVVNGMSGSTLPIGDSESGTPGMGETGVRSVIAQQRAVNGLGHTPPLDEDGVFGPLTGAGVKWLQTKVGTDPDGLWGPATEAAYVAYIGRGGGGGGVATIRSVSAQQRAVNGLGYTPALATDGIFGPLTETGVKWLQSKVGTAPDGMWGPDTERAYADHTGSPNFSGGGITTIRAVRAQQRAVNGLGHTPPLDEDGVFGPLTEAGVKWLQGKVGAAADGMWGPATEAAYTAYSDGERLPVDGEFGPATITATQRAIGVTADGEWGPASKRALQQHLNTWAGAELVVDGDIGAATVEAMQRHLNKMTGAGLLVDGDWGTGTTKALQTALNQGRF</sequence>
<comment type="similarity">
    <text evidence="1">Belongs to the N-acetylmuramoyl-L-alanine amidase 2 family.</text>
</comment>
<evidence type="ECO:0000313" key="5">
    <source>
        <dbReference type="Proteomes" id="UP001180503"/>
    </source>
</evidence>
<feature type="domain" description="Peptidoglycan recognition protein family" evidence="3">
    <location>
        <begin position="230"/>
        <end position="362"/>
    </location>
</feature>
<dbReference type="Proteomes" id="UP001180503">
    <property type="component" value="Unassembled WGS sequence"/>
</dbReference>
<protein>
    <submittedName>
        <fullName evidence="4">Peptidoglycan-binding protein</fullName>
    </submittedName>
</protein>
<dbReference type="SUPFAM" id="SSF55846">
    <property type="entry name" value="N-acetylmuramoyl-L-alanine amidase-like"/>
    <property type="match status" value="2"/>
</dbReference>
<dbReference type="InterPro" id="IPR036505">
    <property type="entry name" value="Amidase/PGRP_sf"/>
</dbReference>
<comment type="caution">
    <text evidence="4">The sequence shown here is derived from an EMBL/GenBank/DDBJ whole genome shotgun (WGS) entry which is preliminary data.</text>
</comment>
<dbReference type="InterPro" id="IPR015510">
    <property type="entry name" value="PGRP"/>
</dbReference>
<dbReference type="EMBL" id="JAVRFB010000036">
    <property type="protein sequence ID" value="MDT0406272.1"/>
    <property type="molecule type" value="Genomic_DNA"/>
</dbReference>
<dbReference type="InterPro" id="IPR002477">
    <property type="entry name" value="Peptidoglycan-bd-like"/>
</dbReference>
<evidence type="ECO:0000259" key="2">
    <source>
        <dbReference type="SMART" id="SM00644"/>
    </source>
</evidence>
<dbReference type="PANTHER" id="PTHR11022">
    <property type="entry name" value="PEPTIDOGLYCAN RECOGNITION PROTEIN"/>
    <property type="match status" value="1"/>
</dbReference>
<dbReference type="RefSeq" id="WP_311711343.1">
    <property type="nucleotide sequence ID" value="NZ_JAVRFB010000036.1"/>
</dbReference>
<feature type="domain" description="N-acetylmuramoyl-L-alanine amidase" evidence="2">
    <location>
        <begin position="239"/>
        <end position="368"/>
    </location>
</feature>
<gene>
    <name evidence="4" type="ORF">RM528_30985</name>
</gene>
<dbReference type="InterPro" id="IPR036365">
    <property type="entry name" value="PGBD-like_sf"/>
</dbReference>
<dbReference type="SUPFAM" id="SSF47090">
    <property type="entry name" value="PGBD-like"/>
    <property type="match status" value="3"/>
</dbReference>
<organism evidence="4 5">
    <name type="scientific">Streptomyces edwardsiae</name>
    <dbReference type="NCBI Taxonomy" id="3075527"/>
    <lineage>
        <taxon>Bacteria</taxon>
        <taxon>Bacillati</taxon>
        <taxon>Actinomycetota</taxon>
        <taxon>Actinomycetes</taxon>
        <taxon>Kitasatosporales</taxon>
        <taxon>Streptomycetaceae</taxon>
        <taxon>Streptomyces</taxon>
    </lineage>
</organism>
<name>A0ABU2QP83_9ACTN</name>
<dbReference type="InterPro" id="IPR002502">
    <property type="entry name" value="Amidase_domain"/>
</dbReference>